<keyword evidence="14" id="KW-1185">Reference proteome</keyword>
<gene>
    <name evidence="13" type="ORF">PECUL_23A025724</name>
</gene>
<feature type="binding site" evidence="10">
    <location>
        <position position="150"/>
    </location>
    <ligand>
        <name>Mg(2+)</name>
        <dbReference type="ChEBI" id="CHEBI:18420"/>
        <label>1</label>
    </ligand>
</feature>
<dbReference type="PANTHER" id="PTHR22748">
    <property type="entry name" value="AP ENDONUCLEASE"/>
    <property type="match status" value="1"/>
</dbReference>
<feature type="binding site" evidence="10">
    <location>
        <position position="152"/>
    </location>
    <ligand>
        <name>Mg(2+)</name>
        <dbReference type="ChEBI" id="CHEBI:18420"/>
        <label>1</label>
    </ligand>
</feature>
<feature type="binding site" evidence="10">
    <location>
        <position position="241"/>
    </location>
    <ligand>
        <name>Mg(2+)</name>
        <dbReference type="ChEBI" id="CHEBI:18420"/>
        <label>1</label>
    </ligand>
</feature>
<dbReference type="SUPFAM" id="SSF56219">
    <property type="entry name" value="DNase I-like"/>
    <property type="match status" value="1"/>
</dbReference>
<keyword evidence="4 10" id="KW-0479">Metal-binding</keyword>
<evidence type="ECO:0000256" key="11">
    <source>
        <dbReference type="PIRSR" id="PIRSR604808-3"/>
    </source>
</evidence>
<feature type="active site" description="Proton donor/acceptor" evidence="9">
    <location>
        <position position="150"/>
    </location>
</feature>
<comment type="cofactor">
    <cofactor evidence="10">
        <name>Mg(2+)</name>
        <dbReference type="ChEBI" id="CHEBI:18420"/>
    </cofactor>
    <cofactor evidence="10">
        <name>Mn(2+)</name>
        <dbReference type="ChEBI" id="CHEBI:29035"/>
    </cofactor>
    <text evidence="10">Probably binds two magnesium or manganese ions per subunit.</text>
</comment>
<evidence type="ECO:0000256" key="5">
    <source>
        <dbReference type="ARBA" id="ARBA00022763"/>
    </source>
</evidence>
<evidence type="ECO:0000256" key="6">
    <source>
        <dbReference type="ARBA" id="ARBA00022801"/>
    </source>
</evidence>
<evidence type="ECO:0000256" key="7">
    <source>
        <dbReference type="ARBA" id="ARBA00022842"/>
    </source>
</evidence>
<name>A0AAD1SPK6_PELCU</name>
<feature type="domain" description="Endonuclease/exonuclease/phosphatase" evidence="12">
    <location>
        <begin position="17"/>
        <end position="242"/>
    </location>
</feature>
<dbReference type="GO" id="GO:0006284">
    <property type="term" value="P:base-excision repair"/>
    <property type="evidence" value="ECO:0007669"/>
    <property type="project" value="TreeGrafter"/>
</dbReference>
<organism evidence="13 14">
    <name type="scientific">Pelobates cultripes</name>
    <name type="common">Western spadefoot toad</name>
    <dbReference type="NCBI Taxonomy" id="61616"/>
    <lineage>
        <taxon>Eukaryota</taxon>
        <taxon>Metazoa</taxon>
        <taxon>Chordata</taxon>
        <taxon>Craniata</taxon>
        <taxon>Vertebrata</taxon>
        <taxon>Euteleostomi</taxon>
        <taxon>Amphibia</taxon>
        <taxon>Batrachia</taxon>
        <taxon>Anura</taxon>
        <taxon>Pelobatoidea</taxon>
        <taxon>Pelobatidae</taxon>
        <taxon>Pelobates</taxon>
    </lineage>
</organism>
<feature type="active site" evidence="9">
    <location>
        <position position="120"/>
    </location>
</feature>
<dbReference type="Proteomes" id="UP001295444">
    <property type="component" value="Chromosome 07"/>
</dbReference>
<comment type="catalytic activity">
    <reaction evidence="1">
        <text>Exonucleolytic cleavage in the 3'- to 5'-direction to yield nucleoside 5'-phosphates.</text>
        <dbReference type="EC" id="3.1.11.2"/>
    </reaction>
</comment>
<proteinExistence type="inferred from homology"/>
<accession>A0AAD1SPK6</accession>
<dbReference type="GO" id="GO:0008081">
    <property type="term" value="F:phosphoric diester hydrolase activity"/>
    <property type="evidence" value="ECO:0007669"/>
    <property type="project" value="TreeGrafter"/>
</dbReference>
<evidence type="ECO:0000256" key="2">
    <source>
        <dbReference type="ARBA" id="ARBA00007092"/>
    </source>
</evidence>
<dbReference type="Gene3D" id="3.60.10.10">
    <property type="entry name" value="Endonuclease/exonuclease/phosphatase"/>
    <property type="match status" value="1"/>
</dbReference>
<dbReference type="EMBL" id="OW240918">
    <property type="protein sequence ID" value="CAH2305169.1"/>
    <property type="molecule type" value="Genomic_DNA"/>
</dbReference>
<dbReference type="PANTHER" id="PTHR22748:SF26">
    <property type="entry name" value="ENDONUCLEASE_EXONUCLEASE_PHOSPHATASE DOMAIN-CONTAINING PROTEIN"/>
    <property type="match status" value="1"/>
</dbReference>
<evidence type="ECO:0000259" key="12">
    <source>
        <dbReference type="Pfam" id="PF03372"/>
    </source>
</evidence>
<feature type="binding site" evidence="10">
    <location>
        <position position="48"/>
    </location>
    <ligand>
        <name>Mg(2+)</name>
        <dbReference type="ChEBI" id="CHEBI:18420"/>
        <label>1</label>
    </ligand>
</feature>
<feature type="site" description="Transition state stabilizer" evidence="11">
    <location>
        <position position="152"/>
    </location>
</feature>
<evidence type="ECO:0000256" key="10">
    <source>
        <dbReference type="PIRSR" id="PIRSR604808-2"/>
    </source>
</evidence>
<feature type="active site" description="Proton acceptor" evidence="9">
    <location>
        <position position="242"/>
    </location>
</feature>
<evidence type="ECO:0000256" key="4">
    <source>
        <dbReference type="ARBA" id="ARBA00022723"/>
    </source>
</evidence>
<reference evidence="13" key="1">
    <citation type="submission" date="2022-03" db="EMBL/GenBank/DDBJ databases">
        <authorList>
            <person name="Alioto T."/>
            <person name="Alioto T."/>
            <person name="Gomez Garrido J."/>
        </authorList>
    </citation>
    <scope>NUCLEOTIDE SEQUENCE</scope>
</reference>
<dbReference type="GO" id="GO:0003906">
    <property type="term" value="F:DNA-(apurinic or apyrimidinic site) endonuclease activity"/>
    <property type="evidence" value="ECO:0007669"/>
    <property type="project" value="TreeGrafter"/>
</dbReference>
<dbReference type="InterPro" id="IPR036691">
    <property type="entry name" value="Endo/exonu/phosph_ase_sf"/>
</dbReference>
<dbReference type="GO" id="GO:0008311">
    <property type="term" value="F:double-stranded DNA 3'-5' DNA exonuclease activity"/>
    <property type="evidence" value="ECO:0007669"/>
    <property type="project" value="UniProtKB-EC"/>
</dbReference>
<feature type="site" description="Interaction with DNA substrate" evidence="11">
    <location>
        <position position="242"/>
    </location>
</feature>
<keyword evidence="5" id="KW-0227">DNA damage</keyword>
<keyword evidence="10" id="KW-0464">Manganese</keyword>
<dbReference type="InterPro" id="IPR005135">
    <property type="entry name" value="Endo/exonuclease/phosphatase"/>
</dbReference>
<dbReference type="GO" id="GO:0046872">
    <property type="term" value="F:metal ion binding"/>
    <property type="evidence" value="ECO:0007669"/>
    <property type="project" value="UniProtKB-KW"/>
</dbReference>
<evidence type="ECO:0000313" key="14">
    <source>
        <dbReference type="Proteomes" id="UP001295444"/>
    </source>
</evidence>
<evidence type="ECO:0000256" key="1">
    <source>
        <dbReference type="ARBA" id="ARBA00000493"/>
    </source>
</evidence>
<dbReference type="GO" id="GO:0005634">
    <property type="term" value="C:nucleus"/>
    <property type="evidence" value="ECO:0007669"/>
    <property type="project" value="TreeGrafter"/>
</dbReference>
<keyword evidence="8" id="KW-0234">DNA repair</keyword>
<feature type="binding site" evidence="10">
    <location>
        <position position="242"/>
    </location>
    <ligand>
        <name>Mg(2+)</name>
        <dbReference type="ChEBI" id="CHEBI:18420"/>
        <label>1</label>
    </ligand>
</feature>
<dbReference type="InterPro" id="IPR004808">
    <property type="entry name" value="AP_endonuc_1"/>
</dbReference>
<evidence type="ECO:0000313" key="13">
    <source>
        <dbReference type="EMBL" id="CAH2305169.1"/>
    </source>
</evidence>
<protein>
    <recommendedName>
        <fullName evidence="3">exodeoxyribonuclease III</fullName>
        <ecNumber evidence="3">3.1.11.2</ecNumber>
    </recommendedName>
</protein>
<evidence type="ECO:0000256" key="3">
    <source>
        <dbReference type="ARBA" id="ARBA00012115"/>
    </source>
</evidence>
<dbReference type="AlphaFoldDB" id="A0AAD1SPK6"/>
<dbReference type="CDD" id="cd09076">
    <property type="entry name" value="L1-EN"/>
    <property type="match status" value="1"/>
</dbReference>
<dbReference type="EC" id="3.1.11.2" evidence="3"/>
<dbReference type="Pfam" id="PF03372">
    <property type="entry name" value="Exo_endo_phos"/>
    <property type="match status" value="1"/>
</dbReference>
<feature type="non-terminal residue" evidence="13">
    <location>
        <position position="318"/>
    </location>
</feature>
<sequence>MKRPPHMQTSTNMKIYSHNARGLNTTHKRSKLLEDLKRATADLVCIQETHFVKLCIPKFGLNEYPIQFHAAHTSKARGVSLLIHKSLSFELLKLITDSQGRFLIVLCMINEVKYTIVNIYFPNTQQRNFLHKVLSKLEPIKTEYTMVCGDLNHILDHTLDTSLLTSQSHKQHLKPQCQALTKLIMEFNLYDTWRALHPTDHQYSHYSQVHKTHSRIDHILSTRPLLRRALHCEIGDIVWSDHAPNIMSISTQFASRGYAPWRLNESLLRDDTFRNVIQTEFTEYLSTNNNKITSPIMIWQAHKSVMRGLLLSRASFLK</sequence>
<evidence type="ECO:0000256" key="8">
    <source>
        <dbReference type="ARBA" id="ARBA00023204"/>
    </source>
</evidence>
<evidence type="ECO:0000256" key="9">
    <source>
        <dbReference type="PIRSR" id="PIRSR604808-1"/>
    </source>
</evidence>
<keyword evidence="6" id="KW-0378">Hydrolase</keyword>
<keyword evidence="7 10" id="KW-0460">Magnesium</keyword>
<feature type="binding site" evidence="10">
    <location>
        <position position="19"/>
    </location>
    <ligand>
        <name>Mg(2+)</name>
        <dbReference type="ChEBI" id="CHEBI:18420"/>
        <label>1</label>
    </ligand>
</feature>
<comment type="similarity">
    <text evidence="2">Belongs to the DNA repair enzymes AP/ExoA family.</text>
</comment>
<feature type="site" description="Important for catalytic activity" evidence="11">
    <location>
        <position position="217"/>
    </location>
</feature>